<keyword evidence="10" id="KW-1185">Reference proteome</keyword>
<protein>
    <recommendedName>
        <fullName evidence="6">Ubiquitin-like 1-activating enzyme E1A</fullName>
    </recommendedName>
</protein>
<dbReference type="GO" id="GO:0031510">
    <property type="term" value="C:SUMO activating enzyme complex"/>
    <property type="evidence" value="ECO:0007669"/>
    <property type="project" value="TreeGrafter"/>
</dbReference>
<evidence type="ECO:0000313" key="10">
    <source>
        <dbReference type="Proteomes" id="UP001201980"/>
    </source>
</evidence>
<evidence type="ECO:0000256" key="6">
    <source>
        <dbReference type="ARBA" id="ARBA00044354"/>
    </source>
</evidence>
<dbReference type="Gene3D" id="3.40.50.720">
    <property type="entry name" value="NAD(P)-binding Rossmann-like Domain"/>
    <property type="match status" value="1"/>
</dbReference>
<dbReference type="PANTHER" id="PTHR10953">
    <property type="entry name" value="UBIQUITIN-ACTIVATING ENZYME E1"/>
    <property type="match status" value="1"/>
</dbReference>
<feature type="region of interest" description="Disordered" evidence="7">
    <location>
        <begin position="1"/>
        <end position="23"/>
    </location>
</feature>
<evidence type="ECO:0000313" key="9">
    <source>
        <dbReference type="EMBL" id="KAJ2901029.1"/>
    </source>
</evidence>
<dbReference type="GO" id="GO:0005737">
    <property type="term" value="C:cytoplasm"/>
    <property type="evidence" value="ECO:0007669"/>
    <property type="project" value="TreeGrafter"/>
</dbReference>
<evidence type="ECO:0000256" key="5">
    <source>
        <dbReference type="ARBA" id="ARBA00023242"/>
    </source>
</evidence>
<dbReference type="InterPro" id="IPR000594">
    <property type="entry name" value="ThiF_NAD_FAD-bd"/>
</dbReference>
<dbReference type="Pfam" id="PF00899">
    <property type="entry name" value="ThiF"/>
    <property type="match status" value="1"/>
</dbReference>
<comment type="subcellular location">
    <subcellularLocation>
        <location evidence="1">Nucleus</location>
    </subcellularLocation>
</comment>
<evidence type="ECO:0000256" key="3">
    <source>
        <dbReference type="ARBA" id="ARBA00005673"/>
    </source>
</evidence>
<dbReference type="CDD" id="cd01492">
    <property type="entry name" value="Aos1_SUMO"/>
    <property type="match status" value="1"/>
</dbReference>
<evidence type="ECO:0000259" key="8">
    <source>
        <dbReference type="Pfam" id="PF00899"/>
    </source>
</evidence>
<gene>
    <name evidence="9" type="ORF">MKZ38_002155</name>
</gene>
<evidence type="ECO:0000256" key="2">
    <source>
        <dbReference type="ARBA" id="ARBA00004718"/>
    </source>
</evidence>
<evidence type="ECO:0000256" key="7">
    <source>
        <dbReference type="SAM" id="MobiDB-lite"/>
    </source>
</evidence>
<feature type="compositionally biased region" description="Polar residues" evidence="7">
    <location>
        <begin position="232"/>
        <end position="243"/>
    </location>
</feature>
<dbReference type="SUPFAM" id="SSF69572">
    <property type="entry name" value="Activating enzymes of the ubiquitin-like proteins"/>
    <property type="match status" value="1"/>
</dbReference>
<comment type="caution">
    <text evidence="9">The sequence shown here is derived from an EMBL/GenBank/DDBJ whole genome shotgun (WGS) entry which is preliminary data.</text>
</comment>
<sequence>MASGSNTNGLAAPDAAQPQNGDSSHISADEIALYDRQIRLWGMKAQSKIRSANVLLIQMRSLANEVAKNLVLAGIGKLTIIDHAPVTPLDRGSQFFLPPSDDILGTNRAEACLPNLQKLNPRVSITVDTSDVRSKGPSFFSPFDIVVATDIWDPRTLTIINTATRSKGTPFYCSGVHGMYGYIFADLVEHSFVVERESSNKAVLPGRKESRTCTVVSVQRKKDTSLSSSTSAPESDGTTAGNNSNLSKNIELVTFHELYSTFLLSDAAKLPPEITSRRNRLRSVSPALPCLRALFEFAELNDGALPDKSSRQDIESFIRLSTRKKQALGLPQEMTSDFLRNFLQGVGTEVSPVSAILGGQLAQDVINVLGGTQQPIQNMLVYDGNKMEAPVYSLHPEGELGKDLLTWANNGIPVEAAVAAVTANGGSASSVVVPVSVSGTSGVPPPAGSATRHDFQASQVLPAVGGGQPGPGLELDSMIDAGANDAAATNDVGSSRKRRRLS</sequence>
<dbReference type="PANTHER" id="PTHR10953:SF162">
    <property type="entry name" value="SUMO-ACTIVATING ENZYME SUBUNIT 1"/>
    <property type="match status" value="1"/>
</dbReference>
<dbReference type="InterPro" id="IPR045886">
    <property type="entry name" value="ThiF/MoeB/HesA"/>
</dbReference>
<dbReference type="GO" id="GO:0016925">
    <property type="term" value="P:protein sumoylation"/>
    <property type="evidence" value="ECO:0007669"/>
    <property type="project" value="TreeGrafter"/>
</dbReference>
<dbReference type="Proteomes" id="UP001201980">
    <property type="component" value="Unassembled WGS sequence"/>
</dbReference>
<dbReference type="GO" id="GO:0019948">
    <property type="term" value="F:SUMO activating enzyme activity"/>
    <property type="evidence" value="ECO:0007669"/>
    <property type="project" value="TreeGrafter"/>
</dbReference>
<name>A0AAD5RPC3_9PEZI</name>
<comment type="pathway">
    <text evidence="2">Protein modification; protein sumoylation.</text>
</comment>
<organism evidence="9 10">
    <name type="scientific">Zalerion maritima</name>
    <dbReference type="NCBI Taxonomy" id="339359"/>
    <lineage>
        <taxon>Eukaryota</taxon>
        <taxon>Fungi</taxon>
        <taxon>Dikarya</taxon>
        <taxon>Ascomycota</taxon>
        <taxon>Pezizomycotina</taxon>
        <taxon>Sordariomycetes</taxon>
        <taxon>Lulworthiomycetidae</taxon>
        <taxon>Lulworthiales</taxon>
        <taxon>Lulworthiaceae</taxon>
        <taxon>Zalerion</taxon>
    </lineage>
</organism>
<evidence type="ECO:0000256" key="1">
    <source>
        <dbReference type="ARBA" id="ARBA00004123"/>
    </source>
</evidence>
<dbReference type="InterPro" id="IPR035985">
    <property type="entry name" value="Ubiquitin-activating_enz"/>
</dbReference>
<feature type="domain" description="THIF-type NAD/FAD binding fold" evidence="8">
    <location>
        <begin position="34"/>
        <end position="390"/>
    </location>
</feature>
<comment type="similarity">
    <text evidence="3">Belongs to the ubiquitin-activating E1 family.</text>
</comment>
<feature type="region of interest" description="Disordered" evidence="7">
    <location>
        <begin position="219"/>
        <end position="243"/>
    </location>
</feature>
<keyword evidence="5" id="KW-0539">Nucleus</keyword>
<keyword evidence="4" id="KW-0833">Ubl conjugation pathway</keyword>
<accession>A0AAD5RPC3</accession>
<evidence type="ECO:0000256" key="4">
    <source>
        <dbReference type="ARBA" id="ARBA00022786"/>
    </source>
</evidence>
<reference evidence="9" key="1">
    <citation type="submission" date="2022-07" db="EMBL/GenBank/DDBJ databases">
        <title>Draft genome sequence of Zalerion maritima ATCC 34329, a (micro)plastics degrading marine fungus.</title>
        <authorList>
            <person name="Paco A."/>
            <person name="Goncalves M.F.M."/>
            <person name="Rocha-Santos T.A.P."/>
            <person name="Alves A."/>
        </authorList>
    </citation>
    <scope>NUCLEOTIDE SEQUENCE</scope>
    <source>
        <strain evidence="9">ATCC 34329</strain>
    </source>
</reference>
<dbReference type="InterPro" id="IPR000011">
    <property type="entry name" value="UBQ/SUMO-activ_enz_E1-like"/>
</dbReference>
<proteinExistence type="inferred from homology"/>
<dbReference type="PRINTS" id="PR01849">
    <property type="entry name" value="UBIQUITINACT"/>
</dbReference>
<dbReference type="EMBL" id="JAKWBI020000162">
    <property type="protein sequence ID" value="KAJ2901029.1"/>
    <property type="molecule type" value="Genomic_DNA"/>
</dbReference>
<dbReference type="AlphaFoldDB" id="A0AAD5RPC3"/>